<comment type="caution">
    <text evidence="2">The sequence shown here is derived from an EMBL/GenBank/DDBJ whole genome shotgun (WGS) entry which is preliminary data.</text>
</comment>
<protein>
    <submittedName>
        <fullName evidence="2">Uncharacterized protein</fullName>
    </submittedName>
</protein>
<gene>
    <name evidence="2" type="ORF">PYX00_001461</name>
</gene>
<evidence type="ECO:0000256" key="1">
    <source>
        <dbReference type="SAM" id="MobiDB-lite"/>
    </source>
</evidence>
<proteinExistence type="predicted"/>
<accession>A0AAW2IDZ8</accession>
<sequence>MRTGRGRILCGPTYPKEDERVAGAVEVTLDWYNVRRIVPADDEGVLGLQNSSTDRTEQCKSSSVGENNRLIRGPRNNEPFIQSRFTIHILIISLRKIKHQFNYRNLPDMDESGHAITICAHGTRKWMPEKQPVRGKR</sequence>
<evidence type="ECO:0000313" key="2">
    <source>
        <dbReference type="EMBL" id="KAL0280048.1"/>
    </source>
</evidence>
<feature type="compositionally biased region" description="Polar residues" evidence="1">
    <location>
        <begin position="48"/>
        <end position="66"/>
    </location>
</feature>
<dbReference type="EMBL" id="JARGDH010000001">
    <property type="protein sequence ID" value="KAL0280048.1"/>
    <property type="molecule type" value="Genomic_DNA"/>
</dbReference>
<name>A0AAW2IDZ8_9NEOP</name>
<organism evidence="2">
    <name type="scientific">Menopon gallinae</name>
    <name type="common">poultry shaft louse</name>
    <dbReference type="NCBI Taxonomy" id="328185"/>
    <lineage>
        <taxon>Eukaryota</taxon>
        <taxon>Metazoa</taxon>
        <taxon>Ecdysozoa</taxon>
        <taxon>Arthropoda</taxon>
        <taxon>Hexapoda</taxon>
        <taxon>Insecta</taxon>
        <taxon>Pterygota</taxon>
        <taxon>Neoptera</taxon>
        <taxon>Paraneoptera</taxon>
        <taxon>Psocodea</taxon>
        <taxon>Troctomorpha</taxon>
        <taxon>Phthiraptera</taxon>
        <taxon>Amblycera</taxon>
        <taxon>Menoponidae</taxon>
        <taxon>Menopon</taxon>
    </lineage>
</organism>
<dbReference type="AlphaFoldDB" id="A0AAW2IDZ8"/>
<feature type="region of interest" description="Disordered" evidence="1">
    <location>
        <begin position="48"/>
        <end position="75"/>
    </location>
</feature>
<reference evidence="2" key="1">
    <citation type="journal article" date="2024" name="Gigascience">
        <title>Chromosome-level genome of the poultry shaft louse Menopon gallinae provides insight into the host-switching and adaptive evolution of parasitic lice.</title>
        <authorList>
            <person name="Xu Y."/>
            <person name="Ma L."/>
            <person name="Liu S."/>
            <person name="Liang Y."/>
            <person name="Liu Q."/>
            <person name="He Z."/>
            <person name="Tian L."/>
            <person name="Duan Y."/>
            <person name="Cai W."/>
            <person name="Li H."/>
            <person name="Song F."/>
        </authorList>
    </citation>
    <scope>NUCLEOTIDE SEQUENCE</scope>
    <source>
        <strain evidence="2">Cailab_2023a</strain>
    </source>
</reference>